<name>A0A1C4DEX9_9BACT</name>
<sequence>MKKVPYPALAIVMAIAVVAIANVKNKASLFIV</sequence>
<organism evidence="2 3">
    <name type="scientific">Chitinophaga costaii</name>
    <dbReference type="NCBI Taxonomy" id="1335309"/>
    <lineage>
        <taxon>Bacteria</taxon>
        <taxon>Pseudomonadati</taxon>
        <taxon>Bacteroidota</taxon>
        <taxon>Chitinophagia</taxon>
        <taxon>Chitinophagales</taxon>
        <taxon>Chitinophagaceae</taxon>
        <taxon>Chitinophaga</taxon>
    </lineage>
</organism>
<keyword evidence="1" id="KW-1133">Transmembrane helix</keyword>
<reference evidence="2 3" key="1">
    <citation type="submission" date="2016-08" db="EMBL/GenBank/DDBJ databases">
        <authorList>
            <person name="Seilhamer J.J."/>
        </authorList>
    </citation>
    <scope>NUCLEOTIDE SEQUENCE [LARGE SCALE GENOMIC DNA]</scope>
    <source>
        <strain evidence="2 3">A37T2</strain>
    </source>
</reference>
<feature type="transmembrane region" description="Helical" evidence="1">
    <location>
        <begin position="6"/>
        <end position="23"/>
    </location>
</feature>
<protein>
    <submittedName>
        <fullName evidence="2">Uncharacterized protein</fullName>
    </submittedName>
</protein>
<gene>
    <name evidence="2" type="ORF">GA0116948_105237</name>
</gene>
<accession>A0A1C4DEX9</accession>
<proteinExistence type="predicted"/>
<evidence type="ECO:0000313" key="3">
    <source>
        <dbReference type="Proteomes" id="UP000242818"/>
    </source>
</evidence>
<dbReference type="AlphaFoldDB" id="A0A1C4DEX9"/>
<evidence type="ECO:0000313" key="2">
    <source>
        <dbReference type="EMBL" id="SCC29833.1"/>
    </source>
</evidence>
<keyword evidence="1" id="KW-0472">Membrane</keyword>
<dbReference type="STRING" id="1335309.GA0116948_105237"/>
<dbReference type="EMBL" id="FMAR01000005">
    <property type="protein sequence ID" value="SCC29833.1"/>
    <property type="molecule type" value="Genomic_DNA"/>
</dbReference>
<dbReference type="Proteomes" id="UP000242818">
    <property type="component" value="Unassembled WGS sequence"/>
</dbReference>
<evidence type="ECO:0000256" key="1">
    <source>
        <dbReference type="SAM" id="Phobius"/>
    </source>
</evidence>
<keyword evidence="1" id="KW-0812">Transmembrane</keyword>
<keyword evidence="3" id="KW-1185">Reference proteome</keyword>